<keyword evidence="6" id="KW-1185">Reference proteome</keyword>
<dbReference type="Pfam" id="PF14050">
    <property type="entry name" value="Nudc_N"/>
    <property type="match status" value="1"/>
</dbReference>
<dbReference type="Proteomes" id="UP001367676">
    <property type="component" value="Unassembled WGS sequence"/>
</dbReference>
<feature type="compositionally biased region" description="Basic and acidic residues" evidence="2">
    <location>
        <begin position="68"/>
        <end position="98"/>
    </location>
</feature>
<dbReference type="PANTHER" id="PTHR12356">
    <property type="entry name" value="NUCLEAR MOVEMENT PROTEIN NUDC"/>
    <property type="match status" value="1"/>
</dbReference>
<feature type="domain" description="NudC N-terminal" evidence="3">
    <location>
        <begin position="6"/>
        <end position="57"/>
    </location>
</feature>
<keyword evidence="1" id="KW-0175">Coiled coil</keyword>
<dbReference type="InterPro" id="IPR032572">
    <property type="entry name" value="NuDC"/>
</dbReference>
<dbReference type="GO" id="GO:0006457">
    <property type="term" value="P:protein folding"/>
    <property type="evidence" value="ECO:0007669"/>
    <property type="project" value="TreeGrafter"/>
</dbReference>
<organism evidence="5 6">
    <name type="scientific">Parthenolecanium corni</name>
    <dbReference type="NCBI Taxonomy" id="536013"/>
    <lineage>
        <taxon>Eukaryota</taxon>
        <taxon>Metazoa</taxon>
        <taxon>Ecdysozoa</taxon>
        <taxon>Arthropoda</taxon>
        <taxon>Hexapoda</taxon>
        <taxon>Insecta</taxon>
        <taxon>Pterygota</taxon>
        <taxon>Neoptera</taxon>
        <taxon>Paraneoptera</taxon>
        <taxon>Hemiptera</taxon>
        <taxon>Sternorrhyncha</taxon>
        <taxon>Coccoidea</taxon>
        <taxon>Coccidae</taxon>
        <taxon>Parthenolecanium</taxon>
    </lineage>
</organism>
<reference evidence="5 6" key="1">
    <citation type="submission" date="2024-03" db="EMBL/GenBank/DDBJ databases">
        <title>Adaptation during the transition from Ophiocordyceps entomopathogen to insect associate is accompanied by gene loss and intensified selection.</title>
        <authorList>
            <person name="Ward C.M."/>
            <person name="Onetto C.A."/>
            <person name="Borneman A.R."/>
        </authorList>
    </citation>
    <scope>NUCLEOTIDE SEQUENCE [LARGE SCALE GENOMIC DNA]</scope>
    <source>
        <strain evidence="5">AWRI1</strain>
        <tissue evidence="5">Single Adult Female</tissue>
    </source>
</reference>
<protein>
    <recommendedName>
        <fullName evidence="7">Nuclear migration protein nudC</fullName>
    </recommendedName>
</protein>
<feature type="domain" description="Nuclear migration protein nudC" evidence="4">
    <location>
        <begin position="102"/>
        <end position="156"/>
    </location>
</feature>
<dbReference type="PANTHER" id="PTHR12356:SF3">
    <property type="entry name" value="NUCLEAR MIGRATION PROTEIN NUDC"/>
    <property type="match status" value="1"/>
</dbReference>
<feature type="compositionally biased region" description="Basic and acidic residues" evidence="2">
    <location>
        <begin position="116"/>
        <end position="149"/>
    </location>
</feature>
<dbReference type="GO" id="GO:0051082">
    <property type="term" value="F:unfolded protein binding"/>
    <property type="evidence" value="ECO:0007669"/>
    <property type="project" value="TreeGrafter"/>
</dbReference>
<accession>A0AAN9TJ89</accession>
<dbReference type="Pfam" id="PF16273">
    <property type="entry name" value="NuDC"/>
    <property type="match status" value="1"/>
</dbReference>
<gene>
    <name evidence="5" type="ORF">V9T40_005452</name>
</gene>
<evidence type="ECO:0000256" key="2">
    <source>
        <dbReference type="SAM" id="MobiDB-lite"/>
    </source>
</evidence>
<name>A0AAN9TJ89_9HEMI</name>
<dbReference type="GO" id="GO:0005737">
    <property type="term" value="C:cytoplasm"/>
    <property type="evidence" value="ECO:0007669"/>
    <property type="project" value="TreeGrafter"/>
</dbReference>
<feature type="region of interest" description="Disordered" evidence="2">
    <location>
        <begin position="68"/>
        <end position="172"/>
    </location>
</feature>
<dbReference type="InterPro" id="IPR025934">
    <property type="entry name" value="NudC_N_dom"/>
</dbReference>
<evidence type="ECO:0000313" key="6">
    <source>
        <dbReference type="Proteomes" id="UP001367676"/>
    </source>
</evidence>
<dbReference type="InterPro" id="IPR037898">
    <property type="entry name" value="NudC_fam"/>
</dbReference>
<evidence type="ECO:0008006" key="7">
    <source>
        <dbReference type="Google" id="ProtNLM"/>
    </source>
</evidence>
<proteinExistence type="predicted"/>
<evidence type="ECO:0000259" key="4">
    <source>
        <dbReference type="Pfam" id="PF16273"/>
    </source>
</evidence>
<dbReference type="AlphaFoldDB" id="A0AAN9TJ89"/>
<dbReference type="EMBL" id="JBBCAQ010000023">
    <property type="protein sequence ID" value="KAK7588207.1"/>
    <property type="molecule type" value="Genomic_DNA"/>
</dbReference>
<sequence>MSDSERFDGILLSMAQEHEGGVPHLLDTIFGFLARKTDFYVGGGEGAAEKMVLNAFKKYENKALEEKLKKKQLSEEQEKKRKEKLKLQKEKEEQELKENLNPPAAKITEITDEEAEKLQSEIEKKKMRKLEGRDGSDDENDTPKPTEKSTEDEENDGKLIPNSGNGCDLPNYRWTQTLQDIENAADSQ</sequence>
<evidence type="ECO:0000259" key="3">
    <source>
        <dbReference type="Pfam" id="PF14050"/>
    </source>
</evidence>
<evidence type="ECO:0000256" key="1">
    <source>
        <dbReference type="ARBA" id="ARBA00023054"/>
    </source>
</evidence>
<comment type="caution">
    <text evidence="5">The sequence shown here is derived from an EMBL/GenBank/DDBJ whole genome shotgun (WGS) entry which is preliminary data.</text>
</comment>
<evidence type="ECO:0000313" key="5">
    <source>
        <dbReference type="EMBL" id="KAK7588207.1"/>
    </source>
</evidence>